<keyword evidence="24" id="KW-1185">Reference proteome</keyword>
<dbReference type="InterPro" id="IPR016160">
    <property type="entry name" value="Ald_DH_CS_CYS"/>
</dbReference>
<dbReference type="OrthoDB" id="9812625at2"/>
<dbReference type="InterPro" id="IPR025703">
    <property type="entry name" value="Bifunct_PutA"/>
</dbReference>
<evidence type="ECO:0000256" key="18">
    <source>
        <dbReference type="PIRNR" id="PIRNR000197"/>
    </source>
</evidence>
<dbReference type="CDD" id="cd07125">
    <property type="entry name" value="ALDH_PutA-P5CDH"/>
    <property type="match status" value="1"/>
</dbReference>
<dbReference type="Pfam" id="PF14850">
    <property type="entry name" value="Pro_dh-DNA_bdg"/>
    <property type="match status" value="1"/>
</dbReference>
<evidence type="ECO:0000256" key="12">
    <source>
        <dbReference type="ARBA" id="ARBA00023163"/>
    </source>
</evidence>
<evidence type="ECO:0000259" key="22">
    <source>
        <dbReference type="Pfam" id="PF14850"/>
    </source>
</evidence>
<evidence type="ECO:0000256" key="11">
    <source>
        <dbReference type="ARBA" id="ARBA00023125"/>
    </source>
</evidence>
<evidence type="ECO:0000256" key="3">
    <source>
        <dbReference type="ARBA" id="ARBA00004786"/>
    </source>
</evidence>
<dbReference type="NCBIfam" id="TIGR01238">
    <property type="entry name" value="D1pyr5carbox3"/>
    <property type="match status" value="1"/>
</dbReference>
<comment type="catalytic activity">
    <reaction evidence="14 18">
        <text>L-glutamate 5-semialdehyde + NAD(+) + H2O = L-glutamate + NADH + 2 H(+)</text>
        <dbReference type="Rhea" id="RHEA:30235"/>
        <dbReference type="ChEBI" id="CHEBI:15377"/>
        <dbReference type="ChEBI" id="CHEBI:15378"/>
        <dbReference type="ChEBI" id="CHEBI:29985"/>
        <dbReference type="ChEBI" id="CHEBI:57540"/>
        <dbReference type="ChEBI" id="CHEBI:57945"/>
        <dbReference type="ChEBI" id="CHEBI:58066"/>
        <dbReference type="EC" id="1.2.1.88"/>
    </reaction>
</comment>
<dbReference type="Gene3D" id="3.40.309.10">
    <property type="entry name" value="Aldehyde Dehydrogenase, Chain A, domain 2"/>
    <property type="match status" value="1"/>
</dbReference>
<dbReference type="Pfam" id="PF00171">
    <property type="entry name" value="Aldedh"/>
    <property type="match status" value="1"/>
</dbReference>
<keyword evidence="6 18" id="KW-0274">FAD</keyword>
<feature type="active site" evidence="19">
    <location>
        <position position="821"/>
    </location>
</feature>
<evidence type="ECO:0000256" key="7">
    <source>
        <dbReference type="ARBA" id="ARBA00023002"/>
    </source>
</evidence>
<comment type="cofactor">
    <cofactor evidence="1 18">
        <name>FAD</name>
        <dbReference type="ChEBI" id="CHEBI:57692"/>
    </cofactor>
</comment>
<dbReference type="SUPFAM" id="SSF53720">
    <property type="entry name" value="ALDH-like"/>
    <property type="match status" value="1"/>
</dbReference>
<dbReference type="PATRIC" id="fig|421052.3.peg.1970"/>
<dbReference type="InterPro" id="IPR024090">
    <property type="entry name" value="PRODH_PutA_dom_I"/>
</dbReference>
<dbReference type="GO" id="GO:0003842">
    <property type="term" value="F:L-glutamate gamma-semialdehyde dehydrogenase activity"/>
    <property type="evidence" value="ECO:0007669"/>
    <property type="project" value="UniProtKB-UniRule"/>
</dbReference>
<dbReference type="PROSITE" id="PS00070">
    <property type="entry name" value="ALDEHYDE_DEHYDR_CYS"/>
    <property type="match status" value="1"/>
</dbReference>
<dbReference type="GO" id="GO:0003677">
    <property type="term" value="F:DNA binding"/>
    <property type="evidence" value="ECO:0007669"/>
    <property type="project" value="UniProtKB-KW"/>
</dbReference>
<keyword evidence="7 18" id="KW-0560">Oxidoreductase</keyword>
<dbReference type="EC" id="1.5.5.2" evidence="18"/>
<feature type="domain" description="Aldehyde dehydrogenase" evidence="20">
    <location>
        <begin position="597"/>
        <end position="1040"/>
    </location>
</feature>
<dbReference type="NCBIfam" id="NF008869">
    <property type="entry name" value="PRK11904.1"/>
    <property type="match status" value="1"/>
</dbReference>
<dbReference type="Gene3D" id="3.20.20.220">
    <property type="match status" value="1"/>
</dbReference>
<keyword evidence="8 18" id="KW-0805">Transcription regulation</keyword>
<feature type="domain" description="Proline dehydrogenase" evidence="21">
    <location>
        <begin position="202"/>
        <end position="505"/>
    </location>
</feature>
<accession>S3N538</accession>
<dbReference type="SUPFAM" id="SSF81935">
    <property type="entry name" value="N-terminal domain of bifunctional PutA protein"/>
    <property type="match status" value="1"/>
</dbReference>
<gene>
    <name evidence="23" type="ORF">F945_02020</name>
</gene>
<keyword evidence="12 18" id="KW-0804">Transcription</keyword>
<dbReference type="InterPro" id="IPR016163">
    <property type="entry name" value="Ald_DH_C"/>
</dbReference>
<comment type="caution">
    <text evidence="23">The sequence shown here is derived from an EMBL/GenBank/DDBJ whole genome shotgun (WGS) entry which is preliminary data.</text>
</comment>
<dbReference type="EMBL" id="ATGI01000024">
    <property type="protein sequence ID" value="EPF73583.1"/>
    <property type="molecule type" value="Genomic_DNA"/>
</dbReference>
<evidence type="ECO:0000256" key="14">
    <source>
        <dbReference type="ARBA" id="ARBA00048142"/>
    </source>
</evidence>
<evidence type="ECO:0000313" key="23">
    <source>
        <dbReference type="EMBL" id="EPF73583.1"/>
    </source>
</evidence>
<evidence type="ECO:0000256" key="10">
    <source>
        <dbReference type="ARBA" id="ARBA00023062"/>
    </source>
</evidence>
<dbReference type="GO" id="GO:0010133">
    <property type="term" value="P:L-proline catabolic process to L-glutamate"/>
    <property type="evidence" value="ECO:0007669"/>
    <property type="project" value="UniProtKB-UniRule"/>
</dbReference>
<feature type="active site" evidence="19">
    <location>
        <position position="855"/>
    </location>
</feature>
<keyword evidence="10 18" id="KW-0642">Proline metabolism</keyword>
<dbReference type="HOGENOM" id="CLU_005682_1_1_6"/>
<dbReference type="Gene3D" id="1.20.5.460">
    <property type="entry name" value="Single helix bin"/>
    <property type="match status" value="1"/>
</dbReference>
<dbReference type="GO" id="GO:0004657">
    <property type="term" value="F:proline dehydrogenase activity"/>
    <property type="evidence" value="ECO:0007669"/>
    <property type="project" value="UniProtKB-UniRule"/>
</dbReference>
<dbReference type="Proteomes" id="UP000014568">
    <property type="component" value="Unassembled WGS sequence"/>
</dbReference>
<dbReference type="AlphaFoldDB" id="S3N538"/>
<dbReference type="FunFam" id="1.20.5.460:FF:000001">
    <property type="entry name" value="Bifunctional protein PutA"/>
    <property type="match status" value="1"/>
</dbReference>
<dbReference type="FunFam" id="3.20.20.220:FF:000004">
    <property type="entry name" value="Bifunctional protein PutA"/>
    <property type="match status" value="1"/>
</dbReference>
<dbReference type="EC" id="1.2.1.88" evidence="18"/>
<dbReference type="Gene3D" id="3.40.605.10">
    <property type="entry name" value="Aldehyde Dehydrogenase, Chain A, domain 1"/>
    <property type="match status" value="1"/>
</dbReference>
<evidence type="ECO:0000256" key="16">
    <source>
        <dbReference type="ARBA" id="ARBA00060889"/>
    </source>
</evidence>
<dbReference type="InterPro" id="IPR016161">
    <property type="entry name" value="Ald_DH/histidinol_DH"/>
</dbReference>
<keyword evidence="4 18" id="KW-0678">Repressor</keyword>
<dbReference type="PANTHER" id="PTHR42862:SF1">
    <property type="entry name" value="DELTA-1-PYRROLINE-5-CARBOXYLATE DEHYDROGENASE 2, ISOFORM A-RELATED"/>
    <property type="match status" value="1"/>
</dbReference>
<protein>
    <recommendedName>
        <fullName evidence="18">Bifunctional protein PutA</fullName>
    </recommendedName>
    <domain>
        <recommendedName>
            <fullName evidence="18">Proline dehydrogenase</fullName>
            <ecNumber evidence="18">1.5.5.2</ecNumber>
        </recommendedName>
        <alternativeName>
            <fullName evidence="18">Proline oxidase</fullName>
        </alternativeName>
    </domain>
    <domain>
        <recommendedName>
            <fullName evidence="18">Delta-1-pyrroline-5-carboxylate dehydrogenase</fullName>
            <shortName evidence="18">P5C dehydrogenase</shortName>
            <ecNumber evidence="18">1.2.1.88</ecNumber>
        </recommendedName>
        <alternativeName>
            <fullName evidence="18">L-glutamate gamma-semialdehyde dehydrogenase</fullName>
        </alternativeName>
    </domain>
</protein>
<comment type="catalytic activity">
    <reaction evidence="15 18">
        <text>L-proline + a quinone = (S)-1-pyrroline-5-carboxylate + a quinol + H(+)</text>
        <dbReference type="Rhea" id="RHEA:23784"/>
        <dbReference type="ChEBI" id="CHEBI:15378"/>
        <dbReference type="ChEBI" id="CHEBI:17388"/>
        <dbReference type="ChEBI" id="CHEBI:24646"/>
        <dbReference type="ChEBI" id="CHEBI:60039"/>
        <dbReference type="ChEBI" id="CHEBI:132124"/>
        <dbReference type="EC" id="1.5.5.2"/>
    </reaction>
</comment>
<evidence type="ECO:0000256" key="4">
    <source>
        <dbReference type="ARBA" id="ARBA00022491"/>
    </source>
</evidence>
<dbReference type="SUPFAM" id="SSF51730">
    <property type="entry name" value="FAD-linked oxidoreductase"/>
    <property type="match status" value="1"/>
</dbReference>
<dbReference type="PANTHER" id="PTHR42862">
    <property type="entry name" value="DELTA-1-PYRROLINE-5-CARBOXYLATE DEHYDROGENASE 1, ISOFORM A-RELATED"/>
    <property type="match status" value="1"/>
</dbReference>
<evidence type="ECO:0000256" key="6">
    <source>
        <dbReference type="ARBA" id="ARBA00022827"/>
    </source>
</evidence>
<comment type="function">
    <text evidence="18">Oxidizes proline to glutamate for use as a carbon and nitrogen source.</text>
</comment>
<evidence type="ECO:0000259" key="21">
    <source>
        <dbReference type="Pfam" id="PF01619"/>
    </source>
</evidence>
<keyword evidence="9 18" id="KW-0520">NAD</keyword>
<dbReference type="InterPro" id="IPR050485">
    <property type="entry name" value="Proline_metab_enzyme"/>
</dbReference>
<dbReference type="STRING" id="632955.GCA_000829675_01794"/>
<comment type="similarity">
    <text evidence="16 18">In the N-terminal section; belongs to the proline dehydrogenase family.</text>
</comment>
<evidence type="ECO:0000256" key="17">
    <source>
        <dbReference type="ARBA" id="ARBA00060911"/>
    </source>
</evidence>
<dbReference type="InterPro" id="IPR002872">
    <property type="entry name" value="Proline_DH_dom"/>
</dbReference>
<dbReference type="GO" id="GO:0009898">
    <property type="term" value="C:cytoplasmic side of plasma membrane"/>
    <property type="evidence" value="ECO:0007669"/>
    <property type="project" value="TreeGrafter"/>
</dbReference>
<evidence type="ECO:0000256" key="8">
    <source>
        <dbReference type="ARBA" id="ARBA00023015"/>
    </source>
</evidence>
<comment type="similarity">
    <text evidence="17 18">In the C-terminal section; belongs to the aldehyde dehydrogenase family.</text>
</comment>
<dbReference type="InterPro" id="IPR005933">
    <property type="entry name" value="PutA_C"/>
</dbReference>
<keyword evidence="11 18" id="KW-0238">DNA-binding</keyword>
<dbReference type="InterPro" id="IPR015590">
    <property type="entry name" value="Aldehyde_DH_dom"/>
</dbReference>
<keyword evidence="5 18" id="KW-0285">Flavoprotein</keyword>
<evidence type="ECO:0000313" key="24">
    <source>
        <dbReference type="Proteomes" id="UP000014568"/>
    </source>
</evidence>
<dbReference type="Gene3D" id="1.20.5.550">
    <property type="entry name" value="Single Helix bin"/>
    <property type="match status" value="1"/>
</dbReference>
<sequence length="1249" mass="138684">MDSLQSQARSNDTHGYISTFRNQSPLQLAIHHAGSITESECVKYLLTQYDICTETRQRVTELALKLSQHLRDRENSAAKVDIIQGLLQEFSLSSDEGIALMCLAEALLRIPDQATRDELIRDKINQGNWKQHLGNSKLVFVNAAAWGLMLTGKLMQPRSQSLSGLLTQIIERCGRGIIRKAVHTAIEMMGEQFVMGETIEEALHNAKRLEQQGFRYSYDMLGEAALTEQDAQRYYQDYVHAIHCIGQATQDLDVYAGAGISIKLSALHPRYQRAQVERVQQELYPRILELACLAKQYNIGLNIDAEETERLEISLNLLERLCFEPALEQWQGIGFVLQAYQKRGHAVVDYVIDLAKRSKRRLMIRLVKGAYWDSEVKKAQIDGLSGFPVFTQKAHTDLSYIICAKKLLMATEHIYPQFATHNAHTLATVYTLAASNQPYTHGQYELQCLHGMGEPLYEQVVGSIEQNKLGIPCRIYAPVGSHKTLLAYLVRRLLENGANTSFVHRINDKTIQLSELITDPHDDILNHTEKGADPGQVHRNITLPPQLYGALRVNALGFDLDDEHNLAELDRVAIQLKNKKWHAGPMGEQLEAIHCTQHVEILNPANHLDCVGTVQLAHADHVEQALINACTIQHTWANWSRHDRGMCLLRAADLLSDQLTELLVLLSRESGKTYSNALAEVREAIDFMRYYAAQIQNLTTDTQIEPLGPVLCISPWNFPLAIFLGQISASLLAGNTVIAKPAEQTPLVAAFAIQCLWQAGVPQTVIQMLPGAGEIVAAQLSADPRIQAILFTGSTAVAKLLQQTLAQRVSQHAQPVTLVAETAGQNAMIVDSSALNEQAVTDIIQSAFDSAGQRCSALRLLCVQQDNAHTLLEMLKGAMQQLSLGQPSHLNTDIGPVIDIEAQQNILNHIEKLRKKGCPVYQCPEHLLQQPDHGTFVAPTLIELSTLDELQEEIFGPVLHVIYFKQGQIKSLVEEINAKGYGLTMGLHSRLEQHIDCVKQYAKVGNLYINRNMVGAVVGVQPFGGEGLSGTGPKAGGPLYLYRLMHHCSHKQLSPPFATYNTQQQDHPSSAVIQLYQQWVSQYFPSLQLAEHAPIDAAQVLQLIGPTGESNTYQMIARTRILCIANQEEDLIQQFAVVLNLGSQVVISEQHQMAMRLTQLMPPALAAYFHKITQLQSGDFDLALHHGNTDALLVLQQDIAQHQGPMINIVHLKSGDYAIPIERLMLERVVSNNTAAAGGNASLMSMSDF</sequence>
<evidence type="ECO:0000256" key="15">
    <source>
        <dbReference type="ARBA" id="ARBA00048779"/>
    </source>
</evidence>
<reference evidence="23 24" key="1">
    <citation type="submission" date="2013-06" db="EMBL/GenBank/DDBJ databases">
        <title>The Genome Sequence of Acinetobacter rudis CIP 110305.</title>
        <authorList>
            <consortium name="The Broad Institute Genome Sequencing Platform"/>
            <consortium name="The Broad Institute Genome Sequencing Center for Infectious Disease"/>
            <person name="Cerqueira G."/>
            <person name="Feldgarden M."/>
            <person name="Courvalin P."/>
            <person name="Perichon B."/>
            <person name="Grillot-Courvalin C."/>
            <person name="Clermont D."/>
            <person name="Rocha E."/>
            <person name="Yoon E.-J."/>
            <person name="Nemec A."/>
            <person name="Young S.K."/>
            <person name="Zeng Q."/>
            <person name="Gargeya S."/>
            <person name="Fitzgerald M."/>
            <person name="Abouelleil A."/>
            <person name="Alvarado L."/>
            <person name="Berlin A.M."/>
            <person name="Chapman S.B."/>
            <person name="Dewar J."/>
            <person name="Goldberg J."/>
            <person name="Griggs A."/>
            <person name="Gujja S."/>
            <person name="Hansen M."/>
            <person name="Howarth C."/>
            <person name="Imamovic A."/>
            <person name="Larimer J."/>
            <person name="McCowan C."/>
            <person name="Murphy C."/>
            <person name="Pearson M."/>
            <person name="Priest M."/>
            <person name="Roberts A."/>
            <person name="Saif S."/>
            <person name="Shea T."/>
            <person name="Sykes S."/>
            <person name="Wortman J."/>
            <person name="Nusbaum C."/>
            <person name="Birren B."/>
        </authorList>
    </citation>
    <scope>NUCLEOTIDE SEQUENCE [LARGE SCALE GENOMIC DNA]</scope>
    <source>
        <strain evidence="23 24">CIP 110305</strain>
    </source>
</reference>
<comment type="pathway">
    <text evidence="2 18">Amino-acid degradation; L-proline degradation into L-glutamate; L-glutamate from L-proline: step 1/2.</text>
</comment>
<dbReference type="RefSeq" id="WP_016656427.1">
    <property type="nucleotide sequence ID" value="NZ_KE340353.1"/>
</dbReference>
<dbReference type="InterPro" id="IPR029041">
    <property type="entry name" value="FAD-linked_oxidoreductase-like"/>
</dbReference>
<evidence type="ECO:0000259" key="20">
    <source>
        <dbReference type="Pfam" id="PF00171"/>
    </source>
</evidence>
<evidence type="ECO:0000256" key="5">
    <source>
        <dbReference type="ARBA" id="ARBA00022630"/>
    </source>
</evidence>
<dbReference type="Pfam" id="PF01619">
    <property type="entry name" value="Pro_dh"/>
    <property type="match status" value="1"/>
</dbReference>
<dbReference type="GO" id="GO:0003700">
    <property type="term" value="F:DNA-binding transcription factor activity"/>
    <property type="evidence" value="ECO:0007669"/>
    <property type="project" value="InterPro"/>
</dbReference>
<evidence type="ECO:0000256" key="19">
    <source>
        <dbReference type="PIRSR" id="PIRSR000197-1"/>
    </source>
</evidence>
<evidence type="ECO:0000256" key="13">
    <source>
        <dbReference type="ARBA" id="ARBA00023268"/>
    </source>
</evidence>
<evidence type="ECO:0000256" key="1">
    <source>
        <dbReference type="ARBA" id="ARBA00001974"/>
    </source>
</evidence>
<keyword evidence="13" id="KW-0511">Multifunctional enzyme</keyword>
<proteinExistence type="inferred from homology"/>
<dbReference type="FunFam" id="3.40.309.10:FF:000005">
    <property type="entry name" value="1-pyrroline-5-carboxylate dehydrogenase 1"/>
    <property type="match status" value="1"/>
</dbReference>
<dbReference type="eggNOG" id="COG4230">
    <property type="taxonomic scope" value="Bacteria"/>
</dbReference>
<dbReference type="InterPro" id="IPR024082">
    <property type="entry name" value="PRODH_PutA_dom_II"/>
</dbReference>
<dbReference type="UniPathway" id="UPA00261">
    <property type="reaction ID" value="UER00373"/>
</dbReference>
<dbReference type="PIRSF" id="PIRSF000197">
    <property type="entry name" value="Bifunct_PutA"/>
    <property type="match status" value="1"/>
</dbReference>
<organism evidence="23 24">
    <name type="scientific">Acinetobacter rudis CIP 110305</name>
    <dbReference type="NCBI Taxonomy" id="421052"/>
    <lineage>
        <taxon>Bacteria</taxon>
        <taxon>Pseudomonadati</taxon>
        <taxon>Pseudomonadota</taxon>
        <taxon>Gammaproteobacteria</taxon>
        <taxon>Moraxellales</taxon>
        <taxon>Moraxellaceae</taxon>
        <taxon>Acinetobacter</taxon>
    </lineage>
</organism>
<dbReference type="InterPro" id="IPR016162">
    <property type="entry name" value="Ald_DH_N"/>
</dbReference>
<dbReference type="eggNOG" id="COG0506">
    <property type="taxonomic scope" value="Bacteria"/>
</dbReference>
<evidence type="ECO:0000256" key="2">
    <source>
        <dbReference type="ARBA" id="ARBA00004739"/>
    </source>
</evidence>
<dbReference type="InterPro" id="IPR024089">
    <property type="entry name" value="PRODH_PutA_dom_I/II"/>
</dbReference>
<evidence type="ECO:0000256" key="9">
    <source>
        <dbReference type="ARBA" id="ARBA00023027"/>
    </source>
</evidence>
<name>S3N538_9GAMM</name>
<feature type="domain" description="Proline dehydrogenase PutA" evidence="22">
    <location>
        <begin position="83"/>
        <end position="193"/>
    </location>
</feature>
<comment type="pathway">
    <text evidence="3 18">Amino-acid degradation; L-proline degradation into L-glutamate; L-glutamate from L-proline: step 2/2.</text>
</comment>